<keyword evidence="1" id="KW-0539">Nucleus</keyword>
<proteinExistence type="inferred from homology"/>
<dbReference type="PANTHER" id="PTHR12730:SF0">
    <property type="entry name" value="PROTEIN SDA1 HOMOLOG"/>
    <property type="match status" value="1"/>
</dbReference>
<dbReference type="SUPFAM" id="SSF48371">
    <property type="entry name" value="ARM repeat"/>
    <property type="match status" value="1"/>
</dbReference>
<dbReference type="GO" id="GO:0005730">
    <property type="term" value="C:nucleolus"/>
    <property type="evidence" value="ECO:0007669"/>
    <property type="project" value="UniProtKB-SubCell"/>
</dbReference>
<organism evidence="4 5">
    <name type="scientific">Cyanidium caldarium</name>
    <name type="common">Red alga</name>
    <dbReference type="NCBI Taxonomy" id="2771"/>
    <lineage>
        <taxon>Eukaryota</taxon>
        <taxon>Rhodophyta</taxon>
        <taxon>Bangiophyceae</taxon>
        <taxon>Cyanidiales</taxon>
        <taxon>Cyanidiaceae</taxon>
        <taxon>Cyanidium</taxon>
    </lineage>
</organism>
<feature type="region of interest" description="Disordered" evidence="2">
    <location>
        <begin position="229"/>
        <end position="260"/>
    </location>
</feature>
<dbReference type="InterPro" id="IPR027312">
    <property type="entry name" value="Sda1"/>
</dbReference>
<dbReference type="Proteomes" id="UP001301350">
    <property type="component" value="Unassembled WGS sequence"/>
</dbReference>
<dbReference type="InterPro" id="IPR016024">
    <property type="entry name" value="ARM-type_fold"/>
</dbReference>
<keyword evidence="1" id="KW-0653">Protein transport</keyword>
<feature type="compositionally biased region" description="Basic and acidic residues" evidence="2">
    <location>
        <begin position="469"/>
        <end position="491"/>
    </location>
</feature>
<evidence type="ECO:0000259" key="3">
    <source>
        <dbReference type="Pfam" id="PF08158"/>
    </source>
</evidence>
<gene>
    <name evidence="4" type="ORF">CDCA_CDCA01G0092</name>
</gene>
<feature type="region of interest" description="Disordered" evidence="2">
    <location>
        <begin position="526"/>
        <end position="608"/>
    </location>
</feature>
<keyword evidence="1" id="KW-0690">Ribosome biogenesis</keyword>
<dbReference type="GO" id="GO:0042273">
    <property type="term" value="P:ribosomal large subunit biogenesis"/>
    <property type="evidence" value="ECO:0007669"/>
    <property type="project" value="UniProtKB-UniRule"/>
</dbReference>
<evidence type="ECO:0000256" key="1">
    <source>
        <dbReference type="RuleBase" id="RU365057"/>
    </source>
</evidence>
<feature type="compositionally biased region" description="Acidic residues" evidence="2">
    <location>
        <begin position="231"/>
        <end position="243"/>
    </location>
</feature>
<protein>
    <recommendedName>
        <fullName evidence="1">Protein SDA1</fullName>
    </recommendedName>
</protein>
<dbReference type="PANTHER" id="PTHR12730">
    <property type="entry name" value="HSDA/SDA1-RELATED"/>
    <property type="match status" value="1"/>
</dbReference>
<feature type="region of interest" description="Disordered" evidence="2">
    <location>
        <begin position="469"/>
        <end position="508"/>
    </location>
</feature>
<comment type="similarity">
    <text evidence="1">Belongs to the SDA1 family.</text>
</comment>
<feature type="compositionally biased region" description="Basic residues" evidence="2">
    <location>
        <begin position="587"/>
        <end position="608"/>
    </location>
</feature>
<name>A0AAV9IP88_CYACA</name>
<accession>A0AAV9IP88</accession>
<reference evidence="4 5" key="1">
    <citation type="submission" date="2022-07" db="EMBL/GenBank/DDBJ databases">
        <title>Genome-wide signatures of adaptation to extreme environments.</title>
        <authorList>
            <person name="Cho C.H."/>
            <person name="Yoon H.S."/>
        </authorList>
    </citation>
    <scope>NUCLEOTIDE SEQUENCE [LARGE SCALE GENOMIC DNA]</scope>
    <source>
        <strain evidence="4 5">DBV 063 E5</strain>
    </source>
</reference>
<feature type="domain" description="SDA1 N-terminal" evidence="3">
    <location>
        <begin position="52"/>
        <end position="449"/>
    </location>
</feature>
<comment type="function">
    <text evidence="1">Required for 60S pre-ribosomal subunits export to the cytoplasm.</text>
</comment>
<sequence>MDWSLLASQCRADPDAYREDFLRQRQRFEALAAVAELEPHAAHPDLSELVWFIGQVAGEYAKEARSVADWAVRYVECAAERMDAQLQSSLVRSVIVFRARGGAAVLPALTTVRWYYRLLRLRNKELRRRVSAAIVAEVRRMAERGGSEWAAMQTQLLQLLGALIPDTDPLAVKRPLRVSFALYRRGVWRDDARLVNTLAEACFHAHPDVVTCACRFLLDADRDAAAAAADTFDESDTETEADEGAATQNKPHAAVRPAIMDTSSTQRLARAFKRTQKKSARNRHRMAQRLARMRRRTATTAATEPPAISSAIQLLHDPQRFVERLLAQLRGRHDPFPLKLTMLNLISRCIGVHQLLFPSFYSFLQRYLRPSQREVTRLLAYAVQACHAQVPPEAVQSLLRHLAYYFVSDRRTEEVMAVGLNAVREICARVPDAMDPVLLQDLTQYQGSRNKGIMMGARGLIRLFRRVDPQRLHPRDRGRPSREEGSGKEEDSASSMGESTPEAREADDFVVPDGACVAYLEPSRPVDPSALEAHSVRHRRSREERLEAVRAGRADRIPYSGNPHRMRPKTGGTSNREKARANPLRMRTAKRKKSEVNRSGRRRATRRR</sequence>
<dbReference type="GO" id="GO:0015031">
    <property type="term" value="P:protein transport"/>
    <property type="evidence" value="ECO:0007669"/>
    <property type="project" value="UniProtKB-KW"/>
</dbReference>
<comment type="caution">
    <text evidence="4">The sequence shown here is derived from an EMBL/GenBank/DDBJ whole genome shotgun (WGS) entry which is preliminary data.</text>
</comment>
<dbReference type="GO" id="GO:0000055">
    <property type="term" value="P:ribosomal large subunit export from nucleus"/>
    <property type="evidence" value="ECO:0007669"/>
    <property type="project" value="UniProtKB-UniRule"/>
</dbReference>
<dbReference type="EMBL" id="JANCYW010000001">
    <property type="protein sequence ID" value="KAK4534067.1"/>
    <property type="molecule type" value="Genomic_DNA"/>
</dbReference>
<keyword evidence="1" id="KW-0813">Transport</keyword>
<evidence type="ECO:0000313" key="5">
    <source>
        <dbReference type="Proteomes" id="UP001301350"/>
    </source>
</evidence>
<feature type="compositionally biased region" description="Basic and acidic residues" evidence="2">
    <location>
        <begin position="541"/>
        <end position="556"/>
    </location>
</feature>
<dbReference type="InterPro" id="IPR012977">
    <property type="entry name" value="SDA1_N"/>
</dbReference>
<dbReference type="Pfam" id="PF08158">
    <property type="entry name" value="SDA1_HEAT"/>
    <property type="match status" value="1"/>
</dbReference>
<dbReference type="AlphaFoldDB" id="A0AAV9IP88"/>
<keyword evidence="5" id="KW-1185">Reference proteome</keyword>
<evidence type="ECO:0000313" key="4">
    <source>
        <dbReference type="EMBL" id="KAK4534067.1"/>
    </source>
</evidence>
<evidence type="ECO:0000256" key="2">
    <source>
        <dbReference type="SAM" id="MobiDB-lite"/>
    </source>
</evidence>
<comment type="subcellular location">
    <subcellularLocation>
        <location evidence="1">Nucleus</location>
        <location evidence="1">Nucleolus</location>
    </subcellularLocation>
</comment>